<evidence type="ECO:0000256" key="5">
    <source>
        <dbReference type="ARBA" id="ARBA00023136"/>
    </source>
</evidence>
<comment type="subcellular location">
    <subcellularLocation>
        <location evidence="1">Membrane</location>
        <topology evidence="1">Multi-pass membrane protein</topology>
    </subcellularLocation>
</comment>
<evidence type="ECO:0000256" key="6">
    <source>
        <dbReference type="ARBA" id="ARBA00023235"/>
    </source>
</evidence>
<evidence type="ECO:0000313" key="9">
    <source>
        <dbReference type="EMBL" id="ATC64737.1"/>
    </source>
</evidence>
<feature type="transmembrane region" description="Helical" evidence="7">
    <location>
        <begin position="116"/>
        <end position="133"/>
    </location>
</feature>
<gene>
    <name evidence="9" type="ORF">CMV30_12625</name>
</gene>
<feature type="domain" description="GtrA/DPMS transmembrane" evidence="8">
    <location>
        <begin position="26"/>
        <end position="138"/>
    </location>
</feature>
<protein>
    <recommendedName>
        <fullName evidence="8">GtrA/DPMS transmembrane domain-containing protein</fullName>
    </recommendedName>
</protein>
<evidence type="ECO:0000256" key="7">
    <source>
        <dbReference type="SAM" id="Phobius"/>
    </source>
</evidence>
<feature type="transmembrane region" description="Helical" evidence="7">
    <location>
        <begin position="21"/>
        <end position="41"/>
    </location>
</feature>
<dbReference type="GO" id="GO:0046872">
    <property type="term" value="F:metal ion binding"/>
    <property type="evidence" value="ECO:0007669"/>
    <property type="project" value="UniProtKB-KW"/>
</dbReference>
<dbReference type="PANTHER" id="PTHR11749">
    <property type="entry name" value="RIBULOSE-5-PHOSPHATE-3-EPIMERASE"/>
    <property type="match status" value="1"/>
</dbReference>
<keyword evidence="4 7" id="KW-1133">Transmembrane helix</keyword>
<keyword evidence="5 7" id="KW-0472">Membrane</keyword>
<dbReference type="Pfam" id="PF04138">
    <property type="entry name" value="GtrA_DPMS_TM"/>
    <property type="match status" value="1"/>
</dbReference>
<evidence type="ECO:0000259" key="8">
    <source>
        <dbReference type="Pfam" id="PF04138"/>
    </source>
</evidence>
<dbReference type="GO" id="GO:0016857">
    <property type="term" value="F:racemase and epimerase activity, acting on carbohydrates and derivatives"/>
    <property type="evidence" value="ECO:0007669"/>
    <property type="project" value="InterPro"/>
</dbReference>
<organism evidence="9 10">
    <name type="scientific">Nibricoccus aquaticus</name>
    <dbReference type="NCBI Taxonomy" id="2576891"/>
    <lineage>
        <taxon>Bacteria</taxon>
        <taxon>Pseudomonadati</taxon>
        <taxon>Verrucomicrobiota</taxon>
        <taxon>Opitutia</taxon>
        <taxon>Opitutales</taxon>
        <taxon>Opitutaceae</taxon>
        <taxon>Nibricoccus</taxon>
    </lineage>
</organism>
<dbReference type="AlphaFoldDB" id="A0A290Q920"/>
<dbReference type="Pfam" id="PF00834">
    <property type="entry name" value="Ribul_P_3_epim"/>
    <property type="match status" value="1"/>
</dbReference>
<evidence type="ECO:0000256" key="4">
    <source>
        <dbReference type="ARBA" id="ARBA00022989"/>
    </source>
</evidence>
<keyword evidence="2 7" id="KW-0812">Transmembrane</keyword>
<feature type="transmembrane region" description="Helical" evidence="7">
    <location>
        <begin position="85"/>
        <end position="104"/>
    </location>
</feature>
<dbReference type="InterPro" id="IPR013785">
    <property type="entry name" value="Aldolase_TIM"/>
</dbReference>
<evidence type="ECO:0000256" key="2">
    <source>
        <dbReference type="ARBA" id="ARBA00022692"/>
    </source>
</evidence>
<evidence type="ECO:0000256" key="3">
    <source>
        <dbReference type="ARBA" id="ARBA00022723"/>
    </source>
</evidence>
<dbReference type="GO" id="GO:0016020">
    <property type="term" value="C:membrane"/>
    <property type="evidence" value="ECO:0007669"/>
    <property type="project" value="UniProtKB-SubCell"/>
</dbReference>
<dbReference type="InterPro" id="IPR000056">
    <property type="entry name" value="Ribul_P_3_epim-like"/>
</dbReference>
<dbReference type="KEGG" id="vbh:CMV30_12625"/>
<dbReference type="InterPro" id="IPR011060">
    <property type="entry name" value="RibuloseP-bd_barrel"/>
</dbReference>
<accession>A0A290Q920</accession>
<dbReference type="EMBL" id="CP023344">
    <property type="protein sequence ID" value="ATC64737.1"/>
    <property type="molecule type" value="Genomic_DNA"/>
</dbReference>
<reference evidence="9 10" key="1">
    <citation type="submission" date="2017-09" db="EMBL/GenBank/DDBJ databases">
        <title>Complete genome sequence of Verrucomicrobial strain HZ-65, isolated from freshwater.</title>
        <authorList>
            <person name="Choi A."/>
        </authorList>
    </citation>
    <scope>NUCLEOTIDE SEQUENCE [LARGE SCALE GENOMIC DNA]</scope>
    <source>
        <strain evidence="9 10">HZ-65</strain>
    </source>
</reference>
<feature type="transmembrane region" description="Helical" evidence="7">
    <location>
        <begin position="47"/>
        <end position="69"/>
    </location>
</feature>
<sequence length="357" mass="40556">MKDVLAPSFYAGLQFRLYRHRFLLVYIVFGVTSLWIEILLLRGLHYLGLPLLASQSCGLTISVLFAYWMNVRFNFKVPVAKRNRALLYFAGISGLSALLNYAFRTQLLDLGWSYEQARFGVSAVLFSFGYILHRRYSFADRKQVGVAIYANGVEDIRGIREKIGEFPDFIHVDLIDASFGASDTDVRSYRLETIRAYWPQRKIHVHLMTRRPTRWLSEVLPYADTVIVHHEIDEDLAQVLKTIEDAGRQPGLALTHATTLDAATPFLNRITLLMLLTIARPGQSGQSFQIEALERIEAINKWSGRAHFKICIDGGVNEKNVHLLNVEFVVSGSSVLMAENPARQIMRLQTSNNHEAV</sequence>
<name>A0A290Q920_9BACT</name>
<evidence type="ECO:0000256" key="1">
    <source>
        <dbReference type="ARBA" id="ARBA00004141"/>
    </source>
</evidence>
<evidence type="ECO:0000313" key="10">
    <source>
        <dbReference type="Proteomes" id="UP000217265"/>
    </source>
</evidence>
<dbReference type="Gene3D" id="3.20.20.70">
    <property type="entry name" value="Aldolase class I"/>
    <property type="match status" value="1"/>
</dbReference>
<keyword evidence="3" id="KW-0479">Metal-binding</keyword>
<dbReference type="GO" id="GO:0000271">
    <property type="term" value="P:polysaccharide biosynthetic process"/>
    <property type="evidence" value="ECO:0007669"/>
    <property type="project" value="InterPro"/>
</dbReference>
<dbReference type="RefSeq" id="WP_096056368.1">
    <property type="nucleotide sequence ID" value="NZ_CP023344.1"/>
</dbReference>
<keyword evidence="10" id="KW-1185">Reference proteome</keyword>
<dbReference type="SUPFAM" id="SSF51366">
    <property type="entry name" value="Ribulose-phoshate binding barrel"/>
    <property type="match status" value="1"/>
</dbReference>
<proteinExistence type="predicted"/>
<keyword evidence="6" id="KW-0413">Isomerase</keyword>
<dbReference type="OrthoDB" id="250857at2"/>
<dbReference type="InterPro" id="IPR007267">
    <property type="entry name" value="GtrA_DPMS_TM"/>
</dbReference>
<dbReference type="Proteomes" id="UP000217265">
    <property type="component" value="Chromosome"/>
</dbReference>